<sequence>MNIMLIIISLTTLLYFQCQVGARARFYGKGYFCK</sequence>
<reference evidence="2" key="2">
    <citation type="journal article" date="2015" name="Fish Shellfish Immunol.">
        <title>Early steps in the European eel (Anguilla anguilla)-Vibrio vulnificus interaction in the gills: Role of the RtxA13 toxin.</title>
        <authorList>
            <person name="Callol A."/>
            <person name="Pajuelo D."/>
            <person name="Ebbesson L."/>
            <person name="Teles M."/>
            <person name="MacKenzie S."/>
            <person name="Amaro C."/>
        </authorList>
    </citation>
    <scope>NUCLEOTIDE SEQUENCE</scope>
</reference>
<evidence type="ECO:0000313" key="2">
    <source>
        <dbReference type="EMBL" id="JAI01537.1"/>
    </source>
</evidence>
<name>A0A0E9XGF6_ANGAN</name>
<keyword evidence="1" id="KW-0732">Signal</keyword>
<feature type="chain" id="PRO_5002435466" evidence="1">
    <location>
        <begin position="19"/>
        <end position="34"/>
    </location>
</feature>
<dbReference type="AlphaFoldDB" id="A0A0E9XGF6"/>
<protein>
    <submittedName>
        <fullName evidence="2">Uncharacterized protein</fullName>
    </submittedName>
</protein>
<feature type="signal peptide" evidence="1">
    <location>
        <begin position="1"/>
        <end position="18"/>
    </location>
</feature>
<evidence type="ECO:0000256" key="1">
    <source>
        <dbReference type="SAM" id="SignalP"/>
    </source>
</evidence>
<organism evidence="2">
    <name type="scientific">Anguilla anguilla</name>
    <name type="common">European freshwater eel</name>
    <name type="synonym">Muraena anguilla</name>
    <dbReference type="NCBI Taxonomy" id="7936"/>
    <lineage>
        <taxon>Eukaryota</taxon>
        <taxon>Metazoa</taxon>
        <taxon>Chordata</taxon>
        <taxon>Craniata</taxon>
        <taxon>Vertebrata</taxon>
        <taxon>Euteleostomi</taxon>
        <taxon>Actinopterygii</taxon>
        <taxon>Neopterygii</taxon>
        <taxon>Teleostei</taxon>
        <taxon>Anguilliformes</taxon>
        <taxon>Anguillidae</taxon>
        <taxon>Anguilla</taxon>
    </lineage>
</organism>
<accession>A0A0E9XGF6</accession>
<dbReference type="EMBL" id="GBXM01007041">
    <property type="protein sequence ID" value="JAI01537.1"/>
    <property type="molecule type" value="Transcribed_RNA"/>
</dbReference>
<reference evidence="2" key="1">
    <citation type="submission" date="2014-11" db="EMBL/GenBank/DDBJ databases">
        <authorList>
            <person name="Amaro Gonzalez C."/>
        </authorList>
    </citation>
    <scope>NUCLEOTIDE SEQUENCE</scope>
</reference>
<proteinExistence type="predicted"/>